<keyword evidence="3" id="KW-1185">Reference proteome</keyword>
<feature type="compositionally biased region" description="Polar residues" evidence="1">
    <location>
        <begin position="117"/>
        <end position="136"/>
    </location>
</feature>
<proteinExistence type="predicted"/>
<dbReference type="AlphaFoldDB" id="A0A1Q5UQE3"/>
<evidence type="ECO:0000256" key="1">
    <source>
        <dbReference type="SAM" id="MobiDB-lite"/>
    </source>
</evidence>
<dbReference type="Proteomes" id="UP000186955">
    <property type="component" value="Unassembled WGS sequence"/>
</dbReference>
<dbReference type="STRING" id="1316194.A0A1Q5UQE3"/>
<organism evidence="2 3">
    <name type="scientific">Penicillium subrubescens</name>
    <dbReference type="NCBI Taxonomy" id="1316194"/>
    <lineage>
        <taxon>Eukaryota</taxon>
        <taxon>Fungi</taxon>
        <taxon>Dikarya</taxon>
        <taxon>Ascomycota</taxon>
        <taxon>Pezizomycotina</taxon>
        <taxon>Eurotiomycetes</taxon>
        <taxon>Eurotiomycetidae</taxon>
        <taxon>Eurotiales</taxon>
        <taxon>Aspergillaceae</taxon>
        <taxon>Penicillium</taxon>
    </lineage>
</organism>
<evidence type="ECO:0000313" key="2">
    <source>
        <dbReference type="EMBL" id="OKP14693.1"/>
    </source>
</evidence>
<reference evidence="2 3" key="1">
    <citation type="submission" date="2016-10" db="EMBL/GenBank/DDBJ databases">
        <title>Genome sequence of the ascomycete fungus Penicillium subrubescens.</title>
        <authorList>
            <person name="De Vries R.P."/>
            <person name="Peng M."/>
            <person name="Dilokpimol A."/>
            <person name="Hilden K."/>
            <person name="Makela M.R."/>
            <person name="Grigoriev I."/>
            <person name="Riley R."/>
            <person name="Granchi Z."/>
        </authorList>
    </citation>
    <scope>NUCLEOTIDE SEQUENCE [LARGE SCALE GENOMIC DNA]</scope>
    <source>
        <strain evidence="2 3">CBS 132785</strain>
    </source>
</reference>
<feature type="compositionally biased region" description="Polar residues" evidence="1">
    <location>
        <begin position="190"/>
        <end position="224"/>
    </location>
</feature>
<feature type="compositionally biased region" description="Gly residues" evidence="1">
    <location>
        <begin position="105"/>
        <end position="116"/>
    </location>
</feature>
<feature type="region of interest" description="Disordered" evidence="1">
    <location>
        <begin position="16"/>
        <end position="50"/>
    </location>
</feature>
<protein>
    <submittedName>
        <fullName evidence="2">Uncharacterized protein</fullName>
    </submittedName>
</protein>
<feature type="compositionally biased region" description="Low complexity" evidence="1">
    <location>
        <begin position="67"/>
        <end position="78"/>
    </location>
</feature>
<accession>A0A1Q5UQE3</accession>
<name>A0A1Q5UQE3_9EURO</name>
<dbReference type="EMBL" id="MNBE01000071">
    <property type="protein sequence ID" value="OKP14693.1"/>
    <property type="molecule type" value="Genomic_DNA"/>
</dbReference>
<dbReference type="OrthoDB" id="2590867at2759"/>
<comment type="caution">
    <text evidence="2">The sequence shown here is derived from an EMBL/GenBank/DDBJ whole genome shotgun (WGS) entry which is preliminary data.</text>
</comment>
<gene>
    <name evidence="2" type="ORF">PENSUB_11451</name>
</gene>
<evidence type="ECO:0000313" key="3">
    <source>
        <dbReference type="Proteomes" id="UP000186955"/>
    </source>
</evidence>
<feature type="region of interest" description="Disordered" evidence="1">
    <location>
        <begin position="67"/>
        <end position="292"/>
    </location>
</feature>
<sequence length="292" mass="30301">MSNFMHKMKDAVTSHLHMNKGSNNDSSRMEGPVNDASNAPKMGDKMEGKSMVSSHAYVVCTNGLGPGNTMGATNTGTTSYDSTAPDTNMGDTMRTSDNYGSTTAGMGGSGTYGTGGQLDSSKMASGMTDTNPSYGSTGAGMNPTTYSSTGGYGSGEVNTGSRLNESRMANEMNPPFNTSLGDRETYGGNMASTTTPMGQAGNTMESGANTYNMGSSNRANQMENRAQEEMGNLSGQPGFTGAAAGGSSYNAPKPTSRRRSSGPHSSNFLNKLDPRVHSSDYENVAANNQRGN</sequence>
<feature type="compositionally biased region" description="Polar residues" evidence="1">
    <location>
        <begin position="79"/>
        <end position="98"/>
    </location>
</feature>